<dbReference type="InterPro" id="IPR052164">
    <property type="entry name" value="Anthracycline_SecMetBiosynth"/>
</dbReference>
<dbReference type="InterPro" id="IPR004360">
    <property type="entry name" value="Glyas_Fos-R_dOase_dom"/>
</dbReference>
<reference evidence="2 3" key="1">
    <citation type="submission" date="2019-09" db="EMBL/GenBank/DDBJ databases">
        <title>Serinicoccus pratensis sp. nov., isolated from meadow soil.</title>
        <authorList>
            <person name="Zhang W."/>
        </authorList>
    </citation>
    <scope>NUCLEOTIDE SEQUENCE [LARGE SCALE GENOMIC DNA]</scope>
    <source>
        <strain evidence="2 3">W204</strain>
    </source>
</reference>
<evidence type="ECO:0000259" key="1">
    <source>
        <dbReference type="PROSITE" id="PS51819"/>
    </source>
</evidence>
<sequence>MSEEQPVPTWPVGAPAWTDLSVSDIERSKAFYARVLGWDYEGSEPEFGGYVNATVDGRVVAGLAPPMEGQQEVPHTWAVYLAVEDSTATQDRIAAAGGSTVLPAMQLGPWGTMGVYADPTGAVFGTWEPAAHTGFQVSDGPGSVNWTEAMVGDFERGKEFYTSVFGWTYQDMSSEEMKYAIFTTTGGQEAQAGGIGEVEAGEQPYWSVVFEVENTDAAAQRVTEAGGAVTVEPFDFEFGRLAICTGPDGEQFAVIT</sequence>
<evidence type="ECO:0000313" key="3">
    <source>
        <dbReference type="Proteomes" id="UP000326546"/>
    </source>
</evidence>
<dbReference type="SUPFAM" id="SSF54593">
    <property type="entry name" value="Glyoxalase/Bleomycin resistance protein/Dihydroxybiphenyl dioxygenase"/>
    <property type="match status" value="2"/>
</dbReference>
<proteinExistence type="predicted"/>
<feature type="domain" description="VOC" evidence="1">
    <location>
        <begin position="143"/>
        <end position="256"/>
    </location>
</feature>
<name>A0A5J6V385_9MICO</name>
<dbReference type="OrthoDB" id="9793039at2"/>
<feature type="domain" description="VOC" evidence="1">
    <location>
        <begin position="14"/>
        <end position="129"/>
    </location>
</feature>
<dbReference type="InterPro" id="IPR037523">
    <property type="entry name" value="VOC_core"/>
</dbReference>
<dbReference type="Proteomes" id="UP000326546">
    <property type="component" value="Chromosome"/>
</dbReference>
<gene>
    <name evidence="2" type="ORF">FY030_01765</name>
</gene>
<dbReference type="CDD" id="cd07247">
    <property type="entry name" value="SgaA_N_like"/>
    <property type="match status" value="2"/>
</dbReference>
<dbReference type="EMBL" id="CP044427">
    <property type="protein sequence ID" value="QFG67621.1"/>
    <property type="molecule type" value="Genomic_DNA"/>
</dbReference>
<evidence type="ECO:0000313" key="2">
    <source>
        <dbReference type="EMBL" id="QFG67621.1"/>
    </source>
</evidence>
<accession>A0A5J6V385</accession>
<dbReference type="InterPro" id="IPR029068">
    <property type="entry name" value="Glyas_Bleomycin-R_OHBP_Dase"/>
</dbReference>
<dbReference type="PANTHER" id="PTHR33993:SF10">
    <property type="entry name" value="CONSERVED PROTEIN"/>
    <property type="match status" value="1"/>
</dbReference>
<keyword evidence="3" id="KW-1185">Reference proteome</keyword>
<dbReference type="RefSeq" id="WP_158060018.1">
    <property type="nucleotide sequence ID" value="NZ_CP044427.1"/>
</dbReference>
<organism evidence="2 3">
    <name type="scientific">Ornithinimicrobium pratense</name>
    <dbReference type="NCBI Taxonomy" id="2593973"/>
    <lineage>
        <taxon>Bacteria</taxon>
        <taxon>Bacillati</taxon>
        <taxon>Actinomycetota</taxon>
        <taxon>Actinomycetes</taxon>
        <taxon>Micrococcales</taxon>
        <taxon>Ornithinimicrobiaceae</taxon>
        <taxon>Ornithinimicrobium</taxon>
    </lineage>
</organism>
<dbReference type="PROSITE" id="PS51819">
    <property type="entry name" value="VOC"/>
    <property type="match status" value="2"/>
</dbReference>
<dbReference type="Pfam" id="PF00903">
    <property type="entry name" value="Glyoxalase"/>
    <property type="match status" value="2"/>
</dbReference>
<protein>
    <submittedName>
        <fullName evidence="2">VOC family protein</fullName>
    </submittedName>
</protein>
<dbReference type="PANTHER" id="PTHR33993">
    <property type="entry name" value="GLYOXALASE-RELATED"/>
    <property type="match status" value="1"/>
</dbReference>
<dbReference type="AlphaFoldDB" id="A0A5J6V385"/>
<dbReference type="KEGG" id="serw:FY030_01765"/>
<dbReference type="Gene3D" id="3.10.180.10">
    <property type="entry name" value="2,3-Dihydroxybiphenyl 1,2-Dioxygenase, domain 1"/>
    <property type="match status" value="2"/>
</dbReference>